<dbReference type="AlphaFoldDB" id="A0A5C3K8H1"/>
<proteinExistence type="predicted"/>
<gene>
    <name evidence="2" type="ORF">FA15DRAFT_711976</name>
</gene>
<organism evidence="2 3">
    <name type="scientific">Coprinopsis marcescibilis</name>
    <name type="common">Agaric fungus</name>
    <name type="synonym">Psathyrella marcescibilis</name>
    <dbReference type="NCBI Taxonomy" id="230819"/>
    <lineage>
        <taxon>Eukaryota</taxon>
        <taxon>Fungi</taxon>
        <taxon>Dikarya</taxon>
        <taxon>Basidiomycota</taxon>
        <taxon>Agaricomycotina</taxon>
        <taxon>Agaricomycetes</taxon>
        <taxon>Agaricomycetidae</taxon>
        <taxon>Agaricales</taxon>
        <taxon>Agaricineae</taxon>
        <taxon>Psathyrellaceae</taxon>
        <taxon>Coprinopsis</taxon>
    </lineage>
</organism>
<protein>
    <submittedName>
        <fullName evidence="2">Uncharacterized protein</fullName>
    </submittedName>
</protein>
<feature type="region of interest" description="Disordered" evidence="1">
    <location>
        <begin position="1"/>
        <end position="91"/>
    </location>
</feature>
<dbReference type="Proteomes" id="UP000307440">
    <property type="component" value="Unassembled WGS sequence"/>
</dbReference>
<accession>A0A5C3K8H1</accession>
<evidence type="ECO:0000256" key="1">
    <source>
        <dbReference type="SAM" id="MobiDB-lite"/>
    </source>
</evidence>
<feature type="compositionally biased region" description="Polar residues" evidence="1">
    <location>
        <begin position="41"/>
        <end position="50"/>
    </location>
</feature>
<evidence type="ECO:0000313" key="3">
    <source>
        <dbReference type="Proteomes" id="UP000307440"/>
    </source>
</evidence>
<evidence type="ECO:0000313" key="2">
    <source>
        <dbReference type="EMBL" id="TFK16325.1"/>
    </source>
</evidence>
<keyword evidence="3" id="KW-1185">Reference proteome</keyword>
<sequence>MTQQHKGQGDKAGKMKWAAQGPGGQSRQEDTHVARSRRSTRAQALTSQGVTKRAGRRWRSKAGGDEEGGTAQAQTLTSHEGGVLTSHEGRR</sequence>
<dbReference type="EMBL" id="ML210956">
    <property type="protein sequence ID" value="TFK16325.1"/>
    <property type="molecule type" value="Genomic_DNA"/>
</dbReference>
<reference evidence="2 3" key="1">
    <citation type="journal article" date="2019" name="Nat. Ecol. Evol.">
        <title>Megaphylogeny resolves global patterns of mushroom evolution.</title>
        <authorList>
            <person name="Varga T."/>
            <person name="Krizsan K."/>
            <person name="Foldi C."/>
            <person name="Dima B."/>
            <person name="Sanchez-Garcia M."/>
            <person name="Sanchez-Ramirez S."/>
            <person name="Szollosi G.J."/>
            <person name="Szarkandi J.G."/>
            <person name="Papp V."/>
            <person name="Albert L."/>
            <person name="Andreopoulos W."/>
            <person name="Angelini C."/>
            <person name="Antonin V."/>
            <person name="Barry K.W."/>
            <person name="Bougher N.L."/>
            <person name="Buchanan P."/>
            <person name="Buyck B."/>
            <person name="Bense V."/>
            <person name="Catcheside P."/>
            <person name="Chovatia M."/>
            <person name="Cooper J."/>
            <person name="Damon W."/>
            <person name="Desjardin D."/>
            <person name="Finy P."/>
            <person name="Geml J."/>
            <person name="Haridas S."/>
            <person name="Hughes K."/>
            <person name="Justo A."/>
            <person name="Karasinski D."/>
            <person name="Kautmanova I."/>
            <person name="Kiss B."/>
            <person name="Kocsube S."/>
            <person name="Kotiranta H."/>
            <person name="LaButti K.M."/>
            <person name="Lechner B.E."/>
            <person name="Liimatainen K."/>
            <person name="Lipzen A."/>
            <person name="Lukacs Z."/>
            <person name="Mihaltcheva S."/>
            <person name="Morgado L.N."/>
            <person name="Niskanen T."/>
            <person name="Noordeloos M.E."/>
            <person name="Ohm R.A."/>
            <person name="Ortiz-Santana B."/>
            <person name="Ovrebo C."/>
            <person name="Racz N."/>
            <person name="Riley R."/>
            <person name="Savchenko A."/>
            <person name="Shiryaev A."/>
            <person name="Soop K."/>
            <person name="Spirin V."/>
            <person name="Szebenyi C."/>
            <person name="Tomsovsky M."/>
            <person name="Tulloss R.E."/>
            <person name="Uehling J."/>
            <person name="Grigoriev I.V."/>
            <person name="Vagvolgyi C."/>
            <person name="Papp T."/>
            <person name="Martin F.M."/>
            <person name="Miettinen O."/>
            <person name="Hibbett D.S."/>
            <person name="Nagy L.G."/>
        </authorList>
    </citation>
    <scope>NUCLEOTIDE SEQUENCE [LARGE SCALE GENOMIC DNA]</scope>
    <source>
        <strain evidence="2 3">CBS 121175</strain>
    </source>
</reference>
<name>A0A5C3K8H1_COPMA</name>